<feature type="region of interest" description="Disordered" evidence="1">
    <location>
        <begin position="1"/>
        <end position="25"/>
    </location>
</feature>
<dbReference type="OrthoDB" id="423607at2759"/>
<reference evidence="3" key="1">
    <citation type="submission" date="2021-05" db="EMBL/GenBank/DDBJ databases">
        <title>The genome of the haptophyte Pavlova lutheri (Diacronema luteri, Pavlovales) - a model for lipid biosynthesis in eukaryotic algae.</title>
        <authorList>
            <person name="Hulatt C.J."/>
            <person name="Posewitz M.C."/>
        </authorList>
    </citation>
    <scope>NUCLEOTIDE SEQUENCE</scope>
    <source>
        <strain evidence="3">NIVA-4/92</strain>
    </source>
</reference>
<protein>
    <recommendedName>
        <fullName evidence="2">F-box domain-containing protein</fullName>
    </recommendedName>
</protein>
<proteinExistence type="predicted"/>
<sequence>MQDALRDTTNTPPAHDVRARCGPRDDIAARTGTVRKLHRAPKAPAAARNAASGPLGARARLEHLQPRSVALCPLTTMPDEVLVEIVAQLDISDVCSFVRTCRLIGRVADRPRVWRARTLRLVRTPAAAWRSMARYFQHVRTLTVEPRHMRGDAALAAHLRADAAVGAAVRRHSAFCALGEPLPELPHLTRCGGLSDAGVSLLAPMLFNVHSLSLPHMGHVQYSSVLCILASCPQLQDLDLSGCTHVEGPSAASVRAGEQATPHASLARLVLNRTRISNAGLAHLLPLLPALRSLKLNFCERLDVGLRSDAPANDAFAGAIIGAHAEALCTLRTVEFIGSESVKRASVHRLKAAGVHVHDDESFVDALLHERAPGQLGPDIHAIISLYHSM</sequence>
<feature type="domain" description="F-box" evidence="2">
    <location>
        <begin position="71"/>
        <end position="117"/>
    </location>
</feature>
<dbReference type="EMBL" id="JAGTXO010000007">
    <property type="protein sequence ID" value="KAG8466643.1"/>
    <property type="molecule type" value="Genomic_DNA"/>
</dbReference>
<accession>A0A8J6CGF0</accession>
<evidence type="ECO:0000256" key="1">
    <source>
        <dbReference type="SAM" id="MobiDB-lite"/>
    </source>
</evidence>
<dbReference type="SMART" id="SM00256">
    <property type="entry name" value="FBOX"/>
    <property type="match status" value="1"/>
</dbReference>
<dbReference type="SUPFAM" id="SSF81383">
    <property type="entry name" value="F-box domain"/>
    <property type="match status" value="1"/>
</dbReference>
<dbReference type="SUPFAM" id="SSF52047">
    <property type="entry name" value="RNI-like"/>
    <property type="match status" value="1"/>
</dbReference>
<evidence type="ECO:0000313" key="4">
    <source>
        <dbReference type="Proteomes" id="UP000751190"/>
    </source>
</evidence>
<evidence type="ECO:0000313" key="3">
    <source>
        <dbReference type="EMBL" id="KAG8466643.1"/>
    </source>
</evidence>
<dbReference type="Gene3D" id="1.20.1280.50">
    <property type="match status" value="1"/>
</dbReference>
<dbReference type="InterPro" id="IPR001810">
    <property type="entry name" value="F-box_dom"/>
</dbReference>
<gene>
    <name evidence="3" type="ORF">KFE25_008022</name>
</gene>
<dbReference type="InterPro" id="IPR036047">
    <property type="entry name" value="F-box-like_dom_sf"/>
</dbReference>
<keyword evidence="4" id="KW-1185">Reference proteome</keyword>
<evidence type="ECO:0000259" key="2">
    <source>
        <dbReference type="PROSITE" id="PS50181"/>
    </source>
</evidence>
<feature type="compositionally biased region" description="Basic and acidic residues" evidence="1">
    <location>
        <begin position="15"/>
        <end position="25"/>
    </location>
</feature>
<dbReference type="Proteomes" id="UP000751190">
    <property type="component" value="Unassembled WGS sequence"/>
</dbReference>
<dbReference type="AlphaFoldDB" id="A0A8J6CGF0"/>
<name>A0A8J6CGF0_DIALT</name>
<dbReference type="InterPro" id="IPR032675">
    <property type="entry name" value="LRR_dom_sf"/>
</dbReference>
<comment type="caution">
    <text evidence="3">The sequence shown here is derived from an EMBL/GenBank/DDBJ whole genome shotgun (WGS) entry which is preliminary data.</text>
</comment>
<dbReference type="PROSITE" id="PS50181">
    <property type="entry name" value="FBOX"/>
    <property type="match status" value="1"/>
</dbReference>
<dbReference type="Gene3D" id="3.80.10.10">
    <property type="entry name" value="Ribonuclease Inhibitor"/>
    <property type="match status" value="1"/>
</dbReference>
<organism evidence="3 4">
    <name type="scientific">Diacronema lutheri</name>
    <name type="common">Unicellular marine alga</name>
    <name type="synonym">Monochrysis lutheri</name>
    <dbReference type="NCBI Taxonomy" id="2081491"/>
    <lineage>
        <taxon>Eukaryota</taxon>
        <taxon>Haptista</taxon>
        <taxon>Haptophyta</taxon>
        <taxon>Pavlovophyceae</taxon>
        <taxon>Pavlovales</taxon>
        <taxon>Pavlovaceae</taxon>
        <taxon>Diacronema</taxon>
    </lineage>
</organism>
<dbReference type="Pfam" id="PF12937">
    <property type="entry name" value="F-box-like"/>
    <property type="match status" value="1"/>
</dbReference>